<organism evidence="2 3">
    <name type="scientific">Pantoea osteomyelitidis</name>
    <dbReference type="NCBI Taxonomy" id="3230026"/>
    <lineage>
        <taxon>Bacteria</taxon>
        <taxon>Pseudomonadati</taxon>
        <taxon>Pseudomonadota</taxon>
        <taxon>Gammaproteobacteria</taxon>
        <taxon>Enterobacterales</taxon>
        <taxon>Erwiniaceae</taxon>
        <taxon>Pantoea</taxon>
    </lineage>
</organism>
<dbReference type="InterPro" id="IPR029044">
    <property type="entry name" value="Nucleotide-diphossugar_trans"/>
</dbReference>
<name>A0ABW7PUP1_9GAMM</name>
<dbReference type="CDD" id="cd00761">
    <property type="entry name" value="Glyco_tranf_GTA_type"/>
    <property type="match status" value="1"/>
</dbReference>
<evidence type="ECO:0000313" key="3">
    <source>
        <dbReference type="Proteomes" id="UP001611251"/>
    </source>
</evidence>
<dbReference type="PANTHER" id="PTHR43685">
    <property type="entry name" value="GLYCOSYLTRANSFERASE"/>
    <property type="match status" value="1"/>
</dbReference>
<evidence type="ECO:0000313" key="2">
    <source>
        <dbReference type="EMBL" id="MFH8134023.1"/>
    </source>
</evidence>
<dbReference type="SUPFAM" id="SSF53448">
    <property type="entry name" value="Nucleotide-diphospho-sugar transferases"/>
    <property type="match status" value="1"/>
</dbReference>
<dbReference type="PANTHER" id="PTHR43685:SF2">
    <property type="entry name" value="GLYCOSYLTRANSFERASE 2-LIKE DOMAIN-CONTAINING PROTEIN"/>
    <property type="match status" value="1"/>
</dbReference>
<reference evidence="2 3" key="1">
    <citation type="submission" date="2024-08" db="EMBL/GenBank/DDBJ databases">
        <title>Pantoea ronii - a newly identified human opportunistic pathogen.</title>
        <authorList>
            <person name="Keidar-Friedman D."/>
            <person name="Sorek N."/>
            <person name="Leshin-Carmel D."/>
            <person name="Tsur A."/>
            <person name="Amsalem M."/>
            <person name="Tolkach D."/>
            <person name="Brosh-Nissimov T."/>
        </authorList>
    </citation>
    <scope>NUCLEOTIDE SEQUENCE [LARGE SCALE GENOMIC DNA]</scope>
    <source>
        <strain evidence="2 3">AA23256</strain>
    </source>
</reference>
<gene>
    <name evidence="2" type="ORF">ABU178_07515</name>
</gene>
<sequence length="332" mass="38049">MEPLQHVVPTLSVIMPNWNCRPWLGEALDSLLQQSSPPDEIIVIDDGSTDGSVEWLTEQAERYPQLRVLSGARGGVSAARNKGMAIAKGDFIYFMDADDFVANNLFADFRQTYAAHPSLELFCFGAKLFLDAPSEQRDYNDIHQRNITGVMSGGSETLEKLIEHQSAHRILWSSIVSRALILRAGIQFMPVQNHEDAPFMFALYLLAKQIYLTDQRYYFKRFINTSLSQITHDFSWVENYFTVRESSERFMQQQGMPVDEGLLDGYYLGLMEGCLIKIRKNRMSVPETRRLGIKSLARKMAHSNAKLMLLWYFPPLYAGLEACKKRLTRLER</sequence>
<dbReference type="Proteomes" id="UP001611251">
    <property type="component" value="Unassembled WGS sequence"/>
</dbReference>
<keyword evidence="3" id="KW-1185">Reference proteome</keyword>
<accession>A0ABW7PUP1</accession>
<dbReference type="RefSeq" id="WP_397213467.1">
    <property type="nucleotide sequence ID" value="NZ_JBGFSN010000004.1"/>
</dbReference>
<comment type="caution">
    <text evidence="2">The sequence shown here is derived from an EMBL/GenBank/DDBJ whole genome shotgun (WGS) entry which is preliminary data.</text>
</comment>
<dbReference type="InterPro" id="IPR050834">
    <property type="entry name" value="Glycosyltransf_2"/>
</dbReference>
<evidence type="ECO:0000259" key="1">
    <source>
        <dbReference type="Pfam" id="PF00535"/>
    </source>
</evidence>
<dbReference type="Gene3D" id="3.90.550.10">
    <property type="entry name" value="Spore Coat Polysaccharide Biosynthesis Protein SpsA, Chain A"/>
    <property type="match status" value="1"/>
</dbReference>
<feature type="domain" description="Glycosyltransferase 2-like" evidence="1">
    <location>
        <begin position="12"/>
        <end position="109"/>
    </location>
</feature>
<protein>
    <submittedName>
        <fullName evidence="2">Glycosyltransferase family 2 protein</fullName>
    </submittedName>
</protein>
<proteinExistence type="predicted"/>
<dbReference type="Pfam" id="PF00535">
    <property type="entry name" value="Glycos_transf_2"/>
    <property type="match status" value="1"/>
</dbReference>
<dbReference type="EMBL" id="JBGFSN010000004">
    <property type="protein sequence ID" value="MFH8134023.1"/>
    <property type="molecule type" value="Genomic_DNA"/>
</dbReference>
<dbReference type="InterPro" id="IPR001173">
    <property type="entry name" value="Glyco_trans_2-like"/>
</dbReference>